<dbReference type="EMBL" id="CP020867">
    <property type="protein sequence ID" value="ARJ56633.1"/>
    <property type="molecule type" value="Genomic_DNA"/>
</dbReference>
<evidence type="ECO:0000256" key="4">
    <source>
        <dbReference type="HAMAP-Rule" id="MF_00688"/>
    </source>
</evidence>
<dbReference type="InterPro" id="IPR004616">
    <property type="entry name" value="Leu/Phe-tRNA_Trfase"/>
</dbReference>
<evidence type="ECO:0000256" key="3">
    <source>
        <dbReference type="ARBA" id="ARBA00023315"/>
    </source>
</evidence>
<evidence type="ECO:0000256" key="2">
    <source>
        <dbReference type="ARBA" id="ARBA00022679"/>
    </source>
</evidence>
<dbReference type="Gene3D" id="3.40.630.70">
    <property type="entry name" value="Leucyl/phenylalanyl-tRNA-protein transferase, C-terminal domain"/>
    <property type="match status" value="1"/>
</dbReference>
<proteinExistence type="inferred from homology"/>
<dbReference type="InterPro" id="IPR042221">
    <property type="entry name" value="Leu/Phe-tRNA_Trfase_N"/>
</dbReference>
<dbReference type="InterPro" id="IPR016181">
    <property type="entry name" value="Acyl_CoA_acyltransferase"/>
</dbReference>
<dbReference type="eggNOG" id="COG2360">
    <property type="taxonomic scope" value="Bacteria"/>
</dbReference>
<dbReference type="KEGG" id="ccun:CCUN_1032"/>
<dbReference type="NCBIfam" id="TIGR00667">
    <property type="entry name" value="aat"/>
    <property type="match status" value="1"/>
</dbReference>
<organism evidence="5 6">
    <name type="scientific">Campylobacter cuniculorum DSM 23162 = LMG 24588</name>
    <dbReference type="NCBI Taxonomy" id="1121267"/>
    <lineage>
        <taxon>Bacteria</taxon>
        <taxon>Pseudomonadati</taxon>
        <taxon>Campylobacterota</taxon>
        <taxon>Epsilonproteobacteria</taxon>
        <taxon>Campylobacterales</taxon>
        <taxon>Campylobacteraceae</taxon>
        <taxon>Campylobacter</taxon>
    </lineage>
</organism>
<dbReference type="RefSeq" id="WP_027305443.1">
    <property type="nucleotide sequence ID" value="NZ_CP020867.1"/>
</dbReference>
<dbReference type="PANTHER" id="PTHR30098:SF2">
    <property type="entry name" value="LEUCYL_PHENYLALANYL-TRNA--PROTEIN TRANSFERASE"/>
    <property type="match status" value="1"/>
</dbReference>
<dbReference type="GO" id="GO:0030163">
    <property type="term" value="P:protein catabolic process"/>
    <property type="evidence" value="ECO:0007669"/>
    <property type="project" value="UniProtKB-UniRule"/>
</dbReference>
<comment type="catalytic activity">
    <reaction evidence="4">
        <text>L-phenylalanyl-tRNA(Phe) + an N-terminal L-alpha-aminoacyl-[protein] = an N-terminal L-phenylalanyl-L-alpha-aminoacyl-[protein] + tRNA(Phe)</text>
        <dbReference type="Rhea" id="RHEA:43632"/>
        <dbReference type="Rhea" id="RHEA-COMP:9668"/>
        <dbReference type="Rhea" id="RHEA-COMP:9699"/>
        <dbReference type="Rhea" id="RHEA-COMP:10636"/>
        <dbReference type="Rhea" id="RHEA-COMP:10637"/>
        <dbReference type="ChEBI" id="CHEBI:78442"/>
        <dbReference type="ChEBI" id="CHEBI:78531"/>
        <dbReference type="ChEBI" id="CHEBI:78597"/>
        <dbReference type="ChEBI" id="CHEBI:83561"/>
        <dbReference type="EC" id="2.3.2.6"/>
    </reaction>
</comment>
<comment type="similarity">
    <text evidence="4">Belongs to the L/F-transferase family.</text>
</comment>
<evidence type="ECO:0000313" key="5">
    <source>
        <dbReference type="EMBL" id="ARJ56633.1"/>
    </source>
</evidence>
<dbReference type="GO" id="GO:0008914">
    <property type="term" value="F:leucyl-tRNA--protein transferase activity"/>
    <property type="evidence" value="ECO:0007669"/>
    <property type="project" value="UniProtKB-UniRule"/>
</dbReference>
<name>A0A1W6BX01_9BACT</name>
<dbReference type="Proteomes" id="UP000192902">
    <property type="component" value="Chromosome"/>
</dbReference>
<dbReference type="SUPFAM" id="SSF55729">
    <property type="entry name" value="Acyl-CoA N-acyltransferases (Nat)"/>
    <property type="match status" value="1"/>
</dbReference>
<dbReference type="Gene3D" id="3.30.70.3550">
    <property type="entry name" value="Leucyl/phenylalanyl-tRNA-protein transferase, N-terminal domain"/>
    <property type="match status" value="1"/>
</dbReference>
<reference evidence="5 6" key="1">
    <citation type="submission" date="2017-04" db="EMBL/GenBank/DDBJ databases">
        <title>Complete genome sequence of the Campylobacter cuniculorum type strain LMG24588.</title>
        <authorList>
            <person name="Miller W.G."/>
            <person name="Yee E."/>
            <person name="Revez J."/>
            <person name="Bono J.L."/>
            <person name="Rossi M."/>
        </authorList>
    </citation>
    <scope>NUCLEOTIDE SEQUENCE [LARGE SCALE GENOMIC DNA]</scope>
    <source>
        <strain evidence="5 6">LMG 24588</strain>
    </source>
</reference>
<comment type="catalytic activity">
    <reaction evidence="4">
        <text>N-terminal L-arginyl-[protein] + L-leucyl-tRNA(Leu) = N-terminal L-leucyl-L-arginyl-[protein] + tRNA(Leu) + H(+)</text>
        <dbReference type="Rhea" id="RHEA:50416"/>
        <dbReference type="Rhea" id="RHEA-COMP:9613"/>
        <dbReference type="Rhea" id="RHEA-COMP:9622"/>
        <dbReference type="Rhea" id="RHEA-COMP:12672"/>
        <dbReference type="Rhea" id="RHEA-COMP:12673"/>
        <dbReference type="ChEBI" id="CHEBI:15378"/>
        <dbReference type="ChEBI" id="CHEBI:64719"/>
        <dbReference type="ChEBI" id="CHEBI:78442"/>
        <dbReference type="ChEBI" id="CHEBI:78494"/>
        <dbReference type="ChEBI" id="CHEBI:133044"/>
        <dbReference type="EC" id="2.3.2.6"/>
    </reaction>
</comment>
<keyword evidence="3 4" id="KW-0012">Acyltransferase</keyword>
<dbReference type="EC" id="2.3.2.6" evidence="4"/>
<comment type="catalytic activity">
    <reaction evidence="4">
        <text>N-terminal L-lysyl-[protein] + L-leucyl-tRNA(Leu) = N-terminal L-leucyl-L-lysyl-[protein] + tRNA(Leu) + H(+)</text>
        <dbReference type="Rhea" id="RHEA:12340"/>
        <dbReference type="Rhea" id="RHEA-COMP:9613"/>
        <dbReference type="Rhea" id="RHEA-COMP:9622"/>
        <dbReference type="Rhea" id="RHEA-COMP:12670"/>
        <dbReference type="Rhea" id="RHEA-COMP:12671"/>
        <dbReference type="ChEBI" id="CHEBI:15378"/>
        <dbReference type="ChEBI" id="CHEBI:65249"/>
        <dbReference type="ChEBI" id="CHEBI:78442"/>
        <dbReference type="ChEBI" id="CHEBI:78494"/>
        <dbReference type="ChEBI" id="CHEBI:133043"/>
        <dbReference type="EC" id="2.3.2.6"/>
    </reaction>
</comment>
<protein>
    <recommendedName>
        <fullName evidence="4">Leucyl/phenylalanyl-tRNA--protein transferase</fullName>
        <ecNumber evidence="4">2.3.2.6</ecNumber>
    </recommendedName>
    <alternativeName>
        <fullName evidence="4">L/F-transferase</fullName>
    </alternativeName>
    <alternativeName>
        <fullName evidence="4">Leucyltransferase</fullName>
    </alternativeName>
    <alternativeName>
        <fullName evidence="4">Phenyalanyltransferase</fullName>
    </alternativeName>
</protein>
<dbReference type="HAMAP" id="MF_00688">
    <property type="entry name" value="Leu_Phe_trans"/>
    <property type="match status" value="1"/>
</dbReference>
<evidence type="ECO:0000256" key="1">
    <source>
        <dbReference type="ARBA" id="ARBA00022490"/>
    </source>
</evidence>
<dbReference type="InterPro" id="IPR042203">
    <property type="entry name" value="Leu/Phe-tRNA_Trfase_C"/>
</dbReference>
<accession>A0A1W6BX01</accession>
<dbReference type="STRING" id="1121267.CCUN_1032"/>
<dbReference type="PANTHER" id="PTHR30098">
    <property type="entry name" value="LEUCYL/PHENYLALANYL-TRNA--PROTEIN TRANSFERASE"/>
    <property type="match status" value="1"/>
</dbReference>
<evidence type="ECO:0000313" key="6">
    <source>
        <dbReference type="Proteomes" id="UP000192902"/>
    </source>
</evidence>
<dbReference type="AlphaFoldDB" id="A0A1W6BX01"/>
<dbReference type="Pfam" id="PF03588">
    <property type="entry name" value="Leu_Phe_trans"/>
    <property type="match status" value="1"/>
</dbReference>
<dbReference type="OrthoDB" id="9790282at2"/>
<keyword evidence="1 4" id="KW-0963">Cytoplasm</keyword>
<sequence length="217" mass="25590">MDKSKLYSKLLTAPKDSPVFLSPELESDFILELYPFGLFPWTNHPVTWWCPDPRCVLFPDEIHIQKNMRKFLKTYEIKLDYDFLKLITLCKQMRVQSWIDEDFIRVYNELFKQGFAHSLELYEQDELIGGIYGLILGKVFFGESMVSARKNASKIALIKLCELLKPYDFIIDCQVYNMHLEFMGAKNIARKDFLAILEKKCEQESGFENFKDLQKLL</sequence>
<comment type="subcellular location">
    <subcellularLocation>
        <location evidence="4">Cytoplasm</location>
    </subcellularLocation>
</comment>
<comment type="function">
    <text evidence="4">Functions in the N-end rule pathway of protein degradation where it conjugates Leu, Phe and, less efficiently, Met from aminoacyl-tRNAs to the N-termini of proteins containing an N-terminal arginine or lysine.</text>
</comment>
<gene>
    <name evidence="4 5" type="primary">aat</name>
    <name evidence="5" type="ORF">CCUN_1032</name>
</gene>
<keyword evidence="2 4" id="KW-0808">Transferase</keyword>
<dbReference type="GO" id="GO:0005737">
    <property type="term" value="C:cytoplasm"/>
    <property type="evidence" value="ECO:0007669"/>
    <property type="project" value="UniProtKB-SubCell"/>
</dbReference>